<organism evidence="2 3">
    <name type="scientific">Wickerhamomyces anomalus (strain ATCC 58044 / CBS 1984 / NCYC 433 / NRRL Y-366-8)</name>
    <name type="common">Yeast</name>
    <name type="synonym">Hansenula anomala</name>
    <dbReference type="NCBI Taxonomy" id="683960"/>
    <lineage>
        <taxon>Eukaryota</taxon>
        <taxon>Fungi</taxon>
        <taxon>Dikarya</taxon>
        <taxon>Ascomycota</taxon>
        <taxon>Saccharomycotina</taxon>
        <taxon>Saccharomycetes</taxon>
        <taxon>Phaffomycetales</taxon>
        <taxon>Wickerhamomycetaceae</taxon>
        <taxon>Wickerhamomyces</taxon>
    </lineage>
</organism>
<feature type="chain" id="PRO_5009133684" description="Phosphatidylethanolamine-binding protein" evidence="1">
    <location>
        <begin position="21"/>
        <end position="241"/>
    </location>
</feature>
<dbReference type="Proteomes" id="UP000094112">
    <property type="component" value="Unassembled WGS sequence"/>
</dbReference>
<evidence type="ECO:0000256" key="1">
    <source>
        <dbReference type="SAM" id="SignalP"/>
    </source>
</evidence>
<gene>
    <name evidence="2" type="ORF">WICANDRAFT_62861</name>
</gene>
<protein>
    <recommendedName>
        <fullName evidence="4">Phosphatidylethanolamine-binding protein</fullName>
    </recommendedName>
</protein>
<dbReference type="STRING" id="683960.A0A1E3P624"/>
<keyword evidence="1" id="KW-0732">Signal</keyword>
<dbReference type="PANTHER" id="PTHR11362:SF82">
    <property type="entry name" value="PHOSPHATIDYLETHANOLAMINE-BINDING PROTEIN 4"/>
    <property type="match status" value="1"/>
</dbReference>
<dbReference type="InterPro" id="IPR035810">
    <property type="entry name" value="PEBP_euk"/>
</dbReference>
<dbReference type="SUPFAM" id="SSF49777">
    <property type="entry name" value="PEBP-like"/>
    <property type="match status" value="1"/>
</dbReference>
<dbReference type="InterPro" id="IPR036610">
    <property type="entry name" value="PEBP-like_sf"/>
</dbReference>
<evidence type="ECO:0000313" key="3">
    <source>
        <dbReference type="Proteomes" id="UP000094112"/>
    </source>
</evidence>
<dbReference type="PANTHER" id="PTHR11362">
    <property type="entry name" value="PHOSPHATIDYLETHANOLAMINE-BINDING PROTEIN"/>
    <property type="match status" value="1"/>
</dbReference>
<reference evidence="2 3" key="1">
    <citation type="journal article" date="2016" name="Proc. Natl. Acad. Sci. U.S.A.">
        <title>Comparative genomics of biotechnologically important yeasts.</title>
        <authorList>
            <person name="Riley R."/>
            <person name="Haridas S."/>
            <person name="Wolfe K.H."/>
            <person name="Lopes M.R."/>
            <person name="Hittinger C.T."/>
            <person name="Goeker M."/>
            <person name="Salamov A.A."/>
            <person name="Wisecaver J.H."/>
            <person name="Long T.M."/>
            <person name="Calvey C.H."/>
            <person name="Aerts A.L."/>
            <person name="Barry K.W."/>
            <person name="Choi C."/>
            <person name="Clum A."/>
            <person name="Coughlan A.Y."/>
            <person name="Deshpande S."/>
            <person name="Douglass A.P."/>
            <person name="Hanson S.J."/>
            <person name="Klenk H.-P."/>
            <person name="LaButti K.M."/>
            <person name="Lapidus A."/>
            <person name="Lindquist E.A."/>
            <person name="Lipzen A.M."/>
            <person name="Meier-Kolthoff J.P."/>
            <person name="Ohm R.A."/>
            <person name="Otillar R.P."/>
            <person name="Pangilinan J.L."/>
            <person name="Peng Y."/>
            <person name="Rokas A."/>
            <person name="Rosa C.A."/>
            <person name="Scheuner C."/>
            <person name="Sibirny A.A."/>
            <person name="Slot J.C."/>
            <person name="Stielow J.B."/>
            <person name="Sun H."/>
            <person name="Kurtzman C.P."/>
            <person name="Blackwell M."/>
            <person name="Grigoriev I.V."/>
            <person name="Jeffries T.W."/>
        </authorList>
    </citation>
    <scope>NUCLEOTIDE SEQUENCE [LARGE SCALE GENOMIC DNA]</scope>
    <source>
        <strain evidence="3">ATCC 58044 / CBS 1984 / NCYC 433 / NRRL Y-366-8</strain>
    </source>
</reference>
<dbReference type="EMBL" id="KV454210">
    <property type="protein sequence ID" value="ODQ60297.1"/>
    <property type="molecule type" value="Genomic_DNA"/>
</dbReference>
<dbReference type="Pfam" id="PF01161">
    <property type="entry name" value="PBP"/>
    <property type="match status" value="1"/>
</dbReference>
<dbReference type="GeneID" id="30200696"/>
<dbReference type="RefSeq" id="XP_019039504.1">
    <property type="nucleotide sequence ID" value="XM_019183450.1"/>
</dbReference>
<sequence length="241" mass="27980">MVHLLSTVIWLLILSPFGFSIQPETVQNLYQILPKFKFKSIGIKETLEESDILKDYLYHWKPPGELNIEFFEIYSKPVTYGNYISPLDCLEPPVEIEFVSFFSLSPNFVNELYTLVLNGVDSDGFETCQAIWVNIPFNDENYEIIEHVNGKESFKTKLDLRGGDDLMKYYGPRPKSGSGIHQYVFVLFRQPHGWFPPHKLKFRENWGSKHPAHHGVVSWANYYALKPLGINFFTSSNENLF</sequence>
<dbReference type="CDD" id="cd00866">
    <property type="entry name" value="PEBP_euk"/>
    <property type="match status" value="1"/>
</dbReference>
<evidence type="ECO:0008006" key="4">
    <source>
        <dbReference type="Google" id="ProtNLM"/>
    </source>
</evidence>
<name>A0A1E3P624_WICAA</name>
<dbReference type="InterPro" id="IPR008914">
    <property type="entry name" value="PEBP"/>
</dbReference>
<feature type="signal peptide" evidence="1">
    <location>
        <begin position="1"/>
        <end position="20"/>
    </location>
</feature>
<dbReference type="AlphaFoldDB" id="A0A1E3P624"/>
<dbReference type="OrthoDB" id="2506647at2759"/>
<keyword evidence="3" id="KW-1185">Reference proteome</keyword>
<dbReference type="Gene3D" id="3.90.280.10">
    <property type="entry name" value="PEBP-like"/>
    <property type="match status" value="1"/>
</dbReference>
<accession>A0A1E3P624</accession>
<evidence type="ECO:0000313" key="2">
    <source>
        <dbReference type="EMBL" id="ODQ60297.1"/>
    </source>
</evidence>
<proteinExistence type="predicted"/>